<evidence type="ECO:0000256" key="7">
    <source>
        <dbReference type="ARBA" id="ARBA00023136"/>
    </source>
</evidence>
<evidence type="ECO:0000256" key="2">
    <source>
        <dbReference type="ARBA" id="ARBA00009749"/>
    </source>
</evidence>
<dbReference type="Gene3D" id="1.25.60.10">
    <property type="entry name" value="MgtE N-terminal domain-like"/>
    <property type="match status" value="1"/>
</dbReference>
<evidence type="ECO:0000256" key="1">
    <source>
        <dbReference type="ARBA" id="ARBA00004141"/>
    </source>
</evidence>
<dbReference type="SMART" id="SM00924">
    <property type="entry name" value="MgtE_N"/>
    <property type="match status" value="1"/>
</dbReference>
<comment type="similarity">
    <text evidence="2 9">Belongs to the SLC41A transporter family.</text>
</comment>
<comment type="subcellular location">
    <subcellularLocation>
        <location evidence="9">Cell membrane</location>
        <topology evidence="9">Multi-pass membrane protein</topology>
    </subcellularLocation>
    <subcellularLocation>
        <location evidence="1">Membrane</location>
        <topology evidence="1">Multi-pass membrane protein</topology>
    </subcellularLocation>
</comment>
<evidence type="ECO:0000256" key="3">
    <source>
        <dbReference type="ARBA" id="ARBA00022448"/>
    </source>
</evidence>
<dbReference type="EMBL" id="JWJD01000002">
    <property type="protein sequence ID" value="KIH76843.1"/>
    <property type="molecule type" value="Genomic_DNA"/>
</dbReference>
<keyword evidence="7 9" id="KW-0472">Membrane</keyword>
<feature type="transmembrane region" description="Helical" evidence="9">
    <location>
        <begin position="414"/>
        <end position="437"/>
    </location>
</feature>
<comment type="function">
    <text evidence="9">Acts as a magnesium transporter.</text>
</comment>
<evidence type="ECO:0000259" key="10">
    <source>
        <dbReference type="PROSITE" id="PS51371"/>
    </source>
</evidence>
<dbReference type="InterPro" id="IPR036739">
    <property type="entry name" value="SLC41_membr_dom_sf"/>
</dbReference>
<dbReference type="RefSeq" id="WP_040097853.1">
    <property type="nucleotide sequence ID" value="NZ_JWJD01000002.1"/>
</dbReference>
<dbReference type="InterPro" id="IPR006668">
    <property type="entry name" value="Mg_transptr_MgtE_intracell_dom"/>
</dbReference>
<keyword evidence="9" id="KW-0479">Metal-binding</keyword>
<dbReference type="Pfam" id="PF03448">
    <property type="entry name" value="MgtE_N"/>
    <property type="match status" value="1"/>
</dbReference>
<gene>
    <name evidence="11" type="ORF">GFER_06975</name>
</gene>
<feature type="domain" description="CBS" evidence="10">
    <location>
        <begin position="192"/>
        <end position="250"/>
    </location>
</feature>
<comment type="subunit">
    <text evidence="9">Homodimer.</text>
</comment>
<dbReference type="InterPro" id="IPR006667">
    <property type="entry name" value="SLC41_membr_dom"/>
</dbReference>
<dbReference type="SUPFAM" id="SSF158791">
    <property type="entry name" value="MgtE N-terminal domain-like"/>
    <property type="match status" value="1"/>
</dbReference>
<keyword evidence="4 9" id="KW-0812">Transmembrane</keyword>
<keyword evidence="9" id="KW-1003">Cell membrane</keyword>
<dbReference type="InterPro" id="IPR000644">
    <property type="entry name" value="CBS_dom"/>
</dbReference>
<sequence>MSQNPLPTSDLKTLRQELQERTPLEVADELARLAPAERAKAFRLLAKDSALEVFQLLDAAHQEELLGGLRDEQVLRLVEEMDADDRARLFDEMPATVVRKLQAGLSPRERRLTAMLLGYPDESAGRIMSPKFIRLIPEMRVEDALARVRRRAQDAEPIYTLPVTDDELRLLGTITLRDLLLAEPENTVGEIMSGKTHAVSVDEDQEQVARIIQGADLLAVPVVDSENRLVGMVTVDDAMDVLGAETGEDLARTGASEPLGRPYFSASVFHLARSRAVWLLMLAVAATLTVNVLSAFEQTLEEVVVLALFIPLLIGTGGNAGAQSATTVVRSMALDDIRPEDILRVVLREARVGFLLGGVLAALSLIPVWLFAGESLAVIIALSLITVCTLASFVGSMMPLLARKVGVDPAVVSAPFVTTIVDASGLLVYFLIARAVLGL</sequence>
<feature type="transmembrane region" description="Helical" evidence="9">
    <location>
        <begin position="378"/>
        <end position="402"/>
    </location>
</feature>
<reference evidence="11 12" key="1">
    <citation type="submission" date="2014-12" db="EMBL/GenBank/DDBJ databases">
        <title>Genomes of Geoalkalibacter ferrihydriticus and Geoalkalibacter subterraneus, two haloalkaliphilic metal-reducing members of the Geobacteraceae.</title>
        <authorList>
            <person name="Badalamenti J.P."/>
            <person name="Torres C.I."/>
            <person name="Krajmalnik-Brown R."/>
            <person name="Bond D.R."/>
        </authorList>
    </citation>
    <scope>NUCLEOTIDE SEQUENCE [LARGE SCALE GENOMIC DNA]</scope>
    <source>
        <strain evidence="11 12">DSM 17813</strain>
    </source>
</reference>
<keyword evidence="3 9" id="KW-0813">Transport</keyword>
<dbReference type="Gene3D" id="1.10.357.20">
    <property type="entry name" value="SLC41 divalent cation transporters, integral membrane domain"/>
    <property type="match status" value="1"/>
</dbReference>
<keyword evidence="8" id="KW-0129">CBS domain</keyword>
<comment type="caution">
    <text evidence="11">The sequence shown here is derived from an EMBL/GenBank/DDBJ whole genome shotgun (WGS) entry which is preliminary data.</text>
</comment>
<dbReference type="SUPFAM" id="SSF54631">
    <property type="entry name" value="CBS-domain pair"/>
    <property type="match status" value="1"/>
</dbReference>
<dbReference type="PANTHER" id="PTHR43773">
    <property type="entry name" value="MAGNESIUM TRANSPORTER MGTE"/>
    <property type="match status" value="1"/>
</dbReference>
<dbReference type="PANTHER" id="PTHR43773:SF1">
    <property type="entry name" value="MAGNESIUM TRANSPORTER MGTE"/>
    <property type="match status" value="1"/>
</dbReference>
<accession>A0A0C2EE20</accession>
<keyword evidence="12" id="KW-1185">Reference proteome</keyword>
<dbReference type="Pfam" id="PF01769">
    <property type="entry name" value="MgtE"/>
    <property type="match status" value="1"/>
</dbReference>
<dbReference type="PROSITE" id="PS51371">
    <property type="entry name" value="CBS"/>
    <property type="match status" value="2"/>
</dbReference>
<dbReference type="InterPro" id="IPR046342">
    <property type="entry name" value="CBS_dom_sf"/>
</dbReference>
<evidence type="ECO:0000313" key="11">
    <source>
        <dbReference type="EMBL" id="KIH76843.1"/>
    </source>
</evidence>
<dbReference type="GO" id="GO:0046872">
    <property type="term" value="F:metal ion binding"/>
    <property type="evidence" value="ECO:0007669"/>
    <property type="project" value="UniProtKB-KW"/>
</dbReference>
<dbReference type="SMART" id="SM00116">
    <property type="entry name" value="CBS"/>
    <property type="match status" value="2"/>
</dbReference>
<dbReference type="GO" id="GO:0005886">
    <property type="term" value="C:plasma membrane"/>
    <property type="evidence" value="ECO:0007669"/>
    <property type="project" value="UniProtKB-SubCell"/>
</dbReference>
<dbReference type="Gene3D" id="3.10.580.10">
    <property type="entry name" value="CBS-domain"/>
    <property type="match status" value="1"/>
</dbReference>
<dbReference type="InterPro" id="IPR038076">
    <property type="entry name" value="MgtE_N_sf"/>
</dbReference>
<evidence type="ECO:0000256" key="9">
    <source>
        <dbReference type="RuleBase" id="RU362011"/>
    </source>
</evidence>
<dbReference type="GO" id="GO:0015095">
    <property type="term" value="F:magnesium ion transmembrane transporter activity"/>
    <property type="evidence" value="ECO:0007669"/>
    <property type="project" value="UniProtKB-UniRule"/>
</dbReference>
<protein>
    <recommendedName>
        <fullName evidence="9">Magnesium transporter MgtE</fullName>
    </recommendedName>
</protein>
<evidence type="ECO:0000256" key="4">
    <source>
        <dbReference type="ARBA" id="ARBA00022692"/>
    </source>
</evidence>
<feature type="transmembrane region" description="Helical" evidence="9">
    <location>
        <begin position="276"/>
        <end position="296"/>
    </location>
</feature>
<evidence type="ECO:0000256" key="5">
    <source>
        <dbReference type="ARBA" id="ARBA00022842"/>
    </source>
</evidence>
<dbReference type="NCBIfam" id="TIGR00400">
    <property type="entry name" value="mgtE"/>
    <property type="match status" value="1"/>
</dbReference>
<dbReference type="InterPro" id="IPR006669">
    <property type="entry name" value="MgtE_transporter"/>
</dbReference>
<keyword evidence="6 9" id="KW-1133">Transmembrane helix</keyword>
<evidence type="ECO:0000313" key="12">
    <source>
        <dbReference type="Proteomes" id="UP000035068"/>
    </source>
</evidence>
<evidence type="ECO:0000256" key="6">
    <source>
        <dbReference type="ARBA" id="ARBA00022989"/>
    </source>
</evidence>
<feature type="domain" description="CBS" evidence="10">
    <location>
        <begin position="128"/>
        <end position="191"/>
    </location>
</feature>
<evidence type="ECO:0000256" key="8">
    <source>
        <dbReference type="PROSITE-ProRule" id="PRU00703"/>
    </source>
</evidence>
<dbReference type="AlphaFoldDB" id="A0A0C2EE20"/>
<name>A0A0C2EE20_9BACT</name>
<dbReference type="Pfam" id="PF00571">
    <property type="entry name" value="CBS"/>
    <property type="match status" value="2"/>
</dbReference>
<proteinExistence type="inferred from homology"/>
<feature type="transmembrane region" description="Helical" evidence="9">
    <location>
        <begin position="302"/>
        <end position="322"/>
    </location>
</feature>
<dbReference type="CDD" id="cd04606">
    <property type="entry name" value="CBS_pair_Mg_transporter"/>
    <property type="match status" value="1"/>
</dbReference>
<keyword evidence="5 9" id="KW-0460">Magnesium</keyword>
<dbReference type="Proteomes" id="UP000035068">
    <property type="component" value="Unassembled WGS sequence"/>
</dbReference>
<organism evidence="11 12">
    <name type="scientific">Geoalkalibacter ferrihydriticus DSM 17813</name>
    <dbReference type="NCBI Taxonomy" id="1121915"/>
    <lineage>
        <taxon>Bacteria</taxon>
        <taxon>Pseudomonadati</taxon>
        <taxon>Thermodesulfobacteriota</taxon>
        <taxon>Desulfuromonadia</taxon>
        <taxon>Desulfuromonadales</taxon>
        <taxon>Geoalkalibacteraceae</taxon>
        <taxon>Geoalkalibacter</taxon>
    </lineage>
</organism>
<feature type="transmembrane region" description="Helical" evidence="9">
    <location>
        <begin position="352"/>
        <end position="372"/>
    </location>
</feature>
<dbReference type="SUPFAM" id="SSF161093">
    <property type="entry name" value="MgtE membrane domain-like"/>
    <property type="match status" value="1"/>
</dbReference>